<name>A0A7I8X602_BURXY</name>
<dbReference type="Pfam" id="PF01391">
    <property type="entry name" value="Collagen"/>
    <property type="match status" value="2"/>
</dbReference>
<dbReference type="OrthoDB" id="6380629at2759"/>
<feature type="compositionally biased region" description="Low complexity" evidence="2">
    <location>
        <begin position="89"/>
        <end position="98"/>
    </location>
</feature>
<feature type="compositionally biased region" description="Low complexity" evidence="2">
    <location>
        <begin position="353"/>
        <end position="371"/>
    </location>
</feature>
<organism evidence="5 6">
    <name type="scientific">Bursaphelenchus xylophilus</name>
    <name type="common">Pinewood nematode worm</name>
    <name type="synonym">Aphelenchoides xylophilus</name>
    <dbReference type="NCBI Taxonomy" id="6326"/>
    <lineage>
        <taxon>Eukaryota</taxon>
        <taxon>Metazoa</taxon>
        <taxon>Ecdysozoa</taxon>
        <taxon>Nematoda</taxon>
        <taxon>Chromadorea</taxon>
        <taxon>Rhabditida</taxon>
        <taxon>Tylenchina</taxon>
        <taxon>Tylenchomorpha</taxon>
        <taxon>Aphelenchoidea</taxon>
        <taxon>Aphelenchoididae</taxon>
        <taxon>Bursaphelenchus</taxon>
    </lineage>
</organism>
<dbReference type="SMART" id="SM01088">
    <property type="entry name" value="Col_cuticle_N"/>
    <property type="match status" value="1"/>
</dbReference>
<feature type="signal peptide" evidence="3">
    <location>
        <begin position="1"/>
        <end position="18"/>
    </location>
</feature>
<evidence type="ECO:0000313" key="6">
    <source>
        <dbReference type="Proteomes" id="UP000659654"/>
    </source>
</evidence>
<evidence type="ECO:0000256" key="3">
    <source>
        <dbReference type="SAM" id="SignalP"/>
    </source>
</evidence>
<dbReference type="EMBL" id="CAJFDI010000005">
    <property type="protein sequence ID" value="CAD5231094.1"/>
    <property type="molecule type" value="Genomic_DNA"/>
</dbReference>
<dbReference type="Pfam" id="PF01484">
    <property type="entry name" value="Col_cuticle_N"/>
    <property type="match status" value="1"/>
</dbReference>
<dbReference type="PANTHER" id="PTHR24637">
    <property type="entry name" value="COLLAGEN"/>
    <property type="match status" value="1"/>
</dbReference>
<gene>
    <name evidence="5" type="ORF">BXYJ_LOCUS11309</name>
</gene>
<proteinExistence type="predicted"/>
<feature type="domain" description="Nematode cuticle collagen N-terminal" evidence="4">
    <location>
        <begin position="148"/>
        <end position="200"/>
    </location>
</feature>
<keyword evidence="1" id="KW-0677">Repeat</keyword>
<dbReference type="EMBL" id="CAJFCV020000005">
    <property type="protein sequence ID" value="CAG9122192.1"/>
    <property type="molecule type" value="Genomic_DNA"/>
</dbReference>
<accession>A0A7I8X602</accession>
<dbReference type="Proteomes" id="UP000582659">
    <property type="component" value="Unassembled WGS sequence"/>
</dbReference>
<feature type="compositionally biased region" description="Low complexity" evidence="2">
    <location>
        <begin position="464"/>
        <end position="496"/>
    </location>
</feature>
<dbReference type="GO" id="GO:0042302">
    <property type="term" value="F:structural constituent of cuticle"/>
    <property type="evidence" value="ECO:0007669"/>
    <property type="project" value="InterPro"/>
</dbReference>
<dbReference type="InterPro" id="IPR002486">
    <property type="entry name" value="Col_cuticle_N"/>
</dbReference>
<dbReference type="PANTHER" id="PTHR24637:SF421">
    <property type="entry name" value="CUTICLE COLLAGEN DPY-2"/>
    <property type="match status" value="1"/>
</dbReference>
<dbReference type="AlphaFoldDB" id="A0A7I8X602"/>
<keyword evidence="6" id="KW-1185">Reference proteome</keyword>
<feature type="region of interest" description="Disordered" evidence="2">
    <location>
        <begin position="213"/>
        <end position="500"/>
    </location>
</feature>
<dbReference type="InterPro" id="IPR008160">
    <property type="entry name" value="Collagen"/>
</dbReference>
<sequence length="526" mass="52993">MKALGLIVLGCVVIAVYGSSKSLSNFGQTRMSNGKTEHQKCQGDGTTITECDGTTHPGLKASAESCRTWCGGETDFDFADSDKAKNSRGRAQSSFSSSRTKDGVSQHQKCAGDGSTITECDGTQHPGGRATSANCHVWCDVMDWGLKATVTSAASLAGIALLSLAIGMPMLMNDIAMLEMEASLEHQVYMDMSNQMWSELMEQDKVIRHARAAAPVVQRDRRQYDAAASSGSSAQQKPNNCPAGPKGPPGPKGEDGMPGTDGLAGQPGLGVGLDDNPYGAPQSSSCQPCPAGPPGLPGYKGKRGPRGDKGPKGDQGNAGRDGPEGEEGPEGELGYQGDQGAPGEKGLPGEDGIGYAKGPPGPKGEAGTPGLEGDEGLPGERGDDASPGAQGAPGPQGPPGEPGKDGIPGLPGAGGTPGADAEYCPCPERGSGGSGPDAAAHQAPSGGAAAGYEKAAPVAPAPTAPSAAVEETAPPASAYPETAPAASAAPAEAASTNSEYQRAVASRRFAAYSKLAHAASLRRRHL</sequence>
<keyword evidence="3" id="KW-0732">Signal</keyword>
<dbReference type="Proteomes" id="UP000659654">
    <property type="component" value="Unassembled WGS sequence"/>
</dbReference>
<evidence type="ECO:0000313" key="5">
    <source>
        <dbReference type="EMBL" id="CAD5231094.1"/>
    </source>
</evidence>
<protein>
    <submittedName>
        <fullName evidence="5">(pine wood nematode) hypothetical protein</fullName>
    </submittedName>
</protein>
<evidence type="ECO:0000256" key="1">
    <source>
        <dbReference type="ARBA" id="ARBA00022737"/>
    </source>
</evidence>
<evidence type="ECO:0000256" key="2">
    <source>
        <dbReference type="SAM" id="MobiDB-lite"/>
    </source>
</evidence>
<comment type="caution">
    <text evidence="5">The sequence shown here is derived from an EMBL/GenBank/DDBJ whole genome shotgun (WGS) entry which is preliminary data.</text>
</comment>
<feature type="compositionally biased region" description="Low complexity" evidence="2">
    <location>
        <begin position="438"/>
        <end position="458"/>
    </location>
</feature>
<feature type="region of interest" description="Disordered" evidence="2">
    <location>
        <begin position="81"/>
        <end position="129"/>
    </location>
</feature>
<evidence type="ECO:0000259" key="4">
    <source>
        <dbReference type="SMART" id="SM01088"/>
    </source>
</evidence>
<feature type="chain" id="PRO_5035384997" evidence="3">
    <location>
        <begin position="19"/>
        <end position="526"/>
    </location>
</feature>
<reference evidence="5" key="1">
    <citation type="submission" date="2020-09" db="EMBL/GenBank/DDBJ databases">
        <authorList>
            <person name="Kikuchi T."/>
        </authorList>
    </citation>
    <scope>NUCLEOTIDE SEQUENCE</scope>
    <source>
        <strain evidence="5">Ka4C1</strain>
    </source>
</reference>